<comment type="caution">
    <text evidence="1">The sequence shown here is derived from an EMBL/GenBank/DDBJ whole genome shotgun (WGS) entry which is preliminary data.</text>
</comment>
<sequence length="252" mass="28046">MFKKELQKRKDDVELILPDYIPPKSKGLDEVESEDVLIPRMSICQTMSPQRSTADPSYIEGLEEGNLFNTVTGTNYGSGPVRVIPLMFKKTRILFRPLEAGGGILCQSFNGRTGGVLSPESCKACPKSQWGKQGEKPECLRLMNYPAMVVKDNSLIIVSMKASSMKTARQWNSLLKQKAEPAFAKYYDISTQSATNNFGTFFIFALRPMGYVSKVNFGLAEKNYKLMTDFADLMDTSGLNVETEESEAASEL</sequence>
<reference evidence="1" key="1">
    <citation type="journal article" date="2015" name="Nature">
        <title>Complex archaea that bridge the gap between prokaryotes and eukaryotes.</title>
        <authorList>
            <person name="Spang A."/>
            <person name="Saw J.H."/>
            <person name="Jorgensen S.L."/>
            <person name="Zaremba-Niedzwiedzka K."/>
            <person name="Martijn J."/>
            <person name="Lind A.E."/>
            <person name="van Eijk R."/>
            <person name="Schleper C."/>
            <person name="Guy L."/>
            <person name="Ettema T.J."/>
        </authorList>
    </citation>
    <scope>NUCLEOTIDE SEQUENCE</scope>
</reference>
<organism evidence="1">
    <name type="scientific">marine sediment metagenome</name>
    <dbReference type="NCBI Taxonomy" id="412755"/>
    <lineage>
        <taxon>unclassified sequences</taxon>
        <taxon>metagenomes</taxon>
        <taxon>ecological metagenomes</taxon>
    </lineage>
</organism>
<dbReference type="Pfam" id="PF23977">
    <property type="entry name" value="Pam3_Gp34"/>
    <property type="match status" value="1"/>
</dbReference>
<name>A0A0F9STS9_9ZZZZ</name>
<proteinExistence type="predicted"/>
<evidence type="ECO:0000313" key="1">
    <source>
        <dbReference type="EMBL" id="KKN32608.1"/>
    </source>
</evidence>
<dbReference type="AlphaFoldDB" id="A0A0F9STS9"/>
<accession>A0A0F9STS9</accession>
<dbReference type="InterPro" id="IPR056957">
    <property type="entry name" value="Pam3_Gp34-like"/>
</dbReference>
<gene>
    <name evidence="1" type="ORF">LCGC14_0812310</name>
</gene>
<protein>
    <submittedName>
        <fullName evidence="1">Uncharacterized protein</fullName>
    </submittedName>
</protein>
<dbReference type="EMBL" id="LAZR01002241">
    <property type="protein sequence ID" value="KKN32608.1"/>
    <property type="molecule type" value="Genomic_DNA"/>
</dbReference>